<gene>
    <name evidence="5 6" type="primary">rpmG</name>
    <name evidence="6" type="ORF">KC717_02380</name>
</gene>
<evidence type="ECO:0000256" key="1">
    <source>
        <dbReference type="ARBA" id="ARBA00007596"/>
    </source>
</evidence>
<organism evidence="6 7">
    <name type="scientific">Candidatus Dojkabacteria bacterium</name>
    <dbReference type="NCBI Taxonomy" id="2099670"/>
    <lineage>
        <taxon>Bacteria</taxon>
        <taxon>Candidatus Dojkabacteria</taxon>
    </lineage>
</organism>
<sequence>MAKKGQRINIKLVCTEPGGKKHAYYTTKNRVNVKDKLERKRFNPYLGRHAVYEEKKLK</sequence>
<keyword evidence="3 5" id="KW-0687">Ribonucleoprotein</keyword>
<name>A0A955L8A4_9BACT</name>
<dbReference type="GO" id="GO:0006412">
    <property type="term" value="P:translation"/>
    <property type="evidence" value="ECO:0007669"/>
    <property type="project" value="UniProtKB-UniRule"/>
</dbReference>
<comment type="similarity">
    <text evidence="1 5">Belongs to the bacterial ribosomal protein bL33 family.</text>
</comment>
<proteinExistence type="inferred from homology"/>
<evidence type="ECO:0000256" key="2">
    <source>
        <dbReference type="ARBA" id="ARBA00022980"/>
    </source>
</evidence>
<evidence type="ECO:0000256" key="4">
    <source>
        <dbReference type="ARBA" id="ARBA00035176"/>
    </source>
</evidence>
<comment type="caution">
    <text evidence="6">The sequence shown here is derived from an EMBL/GenBank/DDBJ whole genome shotgun (WGS) entry which is preliminary data.</text>
</comment>
<accession>A0A955L8A4</accession>
<keyword evidence="2 5" id="KW-0689">Ribosomal protein</keyword>
<dbReference type="SUPFAM" id="SSF57829">
    <property type="entry name" value="Zn-binding ribosomal proteins"/>
    <property type="match status" value="1"/>
</dbReference>
<reference evidence="6" key="1">
    <citation type="submission" date="2020-04" db="EMBL/GenBank/DDBJ databases">
        <authorList>
            <person name="Zhang T."/>
        </authorList>
    </citation>
    <scope>NUCLEOTIDE SEQUENCE</scope>
    <source>
        <strain evidence="6">HKST-UBA11</strain>
    </source>
</reference>
<reference evidence="6" key="2">
    <citation type="journal article" date="2021" name="Microbiome">
        <title>Successional dynamics and alternative stable states in a saline activated sludge microbial community over 9 years.</title>
        <authorList>
            <person name="Wang Y."/>
            <person name="Ye J."/>
            <person name="Ju F."/>
            <person name="Liu L."/>
            <person name="Boyd J.A."/>
            <person name="Deng Y."/>
            <person name="Parks D.H."/>
            <person name="Jiang X."/>
            <person name="Yin X."/>
            <person name="Woodcroft B.J."/>
            <person name="Tyson G.W."/>
            <person name="Hugenholtz P."/>
            <person name="Polz M.F."/>
            <person name="Zhang T."/>
        </authorList>
    </citation>
    <scope>NUCLEOTIDE SEQUENCE</scope>
    <source>
        <strain evidence="6">HKST-UBA11</strain>
    </source>
</reference>
<dbReference type="Gene3D" id="2.20.28.120">
    <property type="entry name" value="Ribosomal protein L33"/>
    <property type="match status" value="1"/>
</dbReference>
<dbReference type="Proteomes" id="UP000754563">
    <property type="component" value="Unassembled WGS sequence"/>
</dbReference>
<dbReference type="GO" id="GO:0003735">
    <property type="term" value="F:structural constituent of ribosome"/>
    <property type="evidence" value="ECO:0007669"/>
    <property type="project" value="InterPro"/>
</dbReference>
<evidence type="ECO:0000256" key="5">
    <source>
        <dbReference type="HAMAP-Rule" id="MF_00294"/>
    </source>
</evidence>
<dbReference type="HAMAP" id="MF_00294">
    <property type="entry name" value="Ribosomal_bL33"/>
    <property type="match status" value="1"/>
</dbReference>
<dbReference type="GO" id="GO:1990904">
    <property type="term" value="C:ribonucleoprotein complex"/>
    <property type="evidence" value="ECO:0007669"/>
    <property type="project" value="UniProtKB-KW"/>
</dbReference>
<dbReference type="InterPro" id="IPR011332">
    <property type="entry name" value="Ribosomal_zn-bd"/>
</dbReference>
<dbReference type="InterPro" id="IPR001705">
    <property type="entry name" value="Ribosomal_bL33"/>
</dbReference>
<dbReference type="AlphaFoldDB" id="A0A955L8A4"/>
<dbReference type="NCBIfam" id="NF001860">
    <property type="entry name" value="PRK00595.1"/>
    <property type="match status" value="1"/>
</dbReference>
<dbReference type="GO" id="GO:0005737">
    <property type="term" value="C:cytoplasm"/>
    <property type="evidence" value="ECO:0007669"/>
    <property type="project" value="UniProtKB-ARBA"/>
</dbReference>
<dbReference type="NCBIfam" id="TIGR01023">
    <property type="entry name" value="rpmG_bact"/>
    <property type="match status" value="1"/>
</dbReference>
<evidence type="ECO:0000256" key="3">
    <source>
        <dbReference type="ARBA" id="ARBA00023274"/>
    </source>
</evidence>
<dbReference type="EMBL" id="JAGQLH010000021">
    <property type="protein sequence ID" value="MCA9385471.1"/>
    <property type="molecule type" value="Genomic_DNA"/>
</dbReference>
<dbReference type="InterPro" id="IPR038584">
    <property type="entry name" value="Ribosomal_bL33_sf"/>
</dbReference>
<protein>
    <recommendedName>
        <fullName evidence="4 5">Large ribosomal subunit protein bL33</fullName>
    </recommendedName>
</protein>
<evidence type="ECO:0000313" key="6">
    <source>
        <dbReference type="EMBL" id="MCA9385471.1"/>
    </source>
</evidence>
<dbReference type="Pfam" id="PF00471">
    <property type="entry name" value="Ribosomal_L33"/>
    <property type="match status" value="1"/>
</dbReference>
<dbReference type="GO" id="GO:0005840">
    <property type="term" value="C:ribosome"/>
    <property type="evidence" value="ECO:0007669"/>
    <property type="project" value="UniProtKB-KW"/>
</dbReference>
<evidence type="ECO:0000313" key="7">
    <source>
        <dbReference type="Proteomes" id="UP000754563"/>
    </source>
</evidence>